<accession>A0ABW4M899</accession>
<keyword evidence="1" id="KW-0805">Transcription regulation</keyword>
<keyword evidence="2" id="KW-0238">DNA-binding</keyword>
<evidence type="ECO:0000313" key="5">
    <source>
        <dbReference type="Proteomes" id="UP001597215"/>
    </source>
</evidence>
<sequence>MSTKGESCESPFLDLVHFVSRDTLPEGKVSRLIIFSASTRLGFVFFVKEQPLMAKILRRAIAMHSRHLHSRFGWSWQSRQIFMGEPRVVGSQHKMLSFESEQSLGPTGDSLFLDVRHQILTAHFAPRQLIDAAKLAAAAGVPESLSRAVFQALSDHGYLTMQSAEAARVVHWTSQQLVDLIEACHDLIGLAIDKCMSRIDEEGLSHLREALDFGFRDPITAGQVEAFQIRWWIFFHTIISTIEVRNFRKMMLTGMPPALRRRVITALDGEGLRSMLGDMTKLIDTLAARDTAKGRALLDHQFAAFTPMVSAANEGFNTLAREDEVDYRLGMTSFAPLFRTTDAHLPRFDRGMREPLSWAAFKALNLEA</sequence>
<keyword evidence="5" id="KW-1185">Reference proteome</keyword>
<comment type="caution">
    <text evidence="4">The sequence shown here is derived from an EMBL/GenBank/DDBJ whole genome shotgun (WGS) entry which is preliminary data.</text>
</comment>
<reference evidence="5" key="1">
    <citation type="journal article" date="2019" name="Int. J. Syst. Evol. Microbiol.">
        <title>The Global Catalogue of Microorganisms (GCM) 10K type strain sequencing project: providing services to taxonomists for standard genome sequencing and annotation.</title>
        <authorList>
            <consortium name="The Broad Institute Genomics Platform"/>
            <consortium name="The Broad Institute Genome Sequencing Center for Infectious Disease"/>
            <person name="Wu L."/>
            <person name="Ma J."/>
        </authorList>
    </citation>
    <scope>NUCLEOTIDE SEQUENCE [LARGE SCALE GENOMIC DNA]</scope>
    <source>
        <strain evidence="5">CGMCC 1.12449</strain>
    </source>
</reference>
<evidence type="ECO:0000313" key="4">
    <source>
        <dbReference type="EMBL" id="MFD1765244.1"/>
    </source>
</evidence>
<organism evidence="4 5">
    <name type="scientific">Sphingorhabdus buctiana</name>
    <dbReference type="NCBI Taxonomy" id="1508805"/>
    <lineage>
        <taxon>Bacteria</taxon>
        <taxon>Pseudomonadati</taxon>
        <taxon>Pseudomonadota</taxon>
        <taxon>Alphaproteobacteria</taxon>
        <taxon>Sphingomonadales</taxon>
        <taxon>Sphingomonadaceae</taxon>
        <taxon>Sphingorhabdus</taxon>
    </lineage>
</organism>
<dbReference type="InterPro" id="IPR008920">
    <property type="entry name" value="TF_FadR/GntR_C"/>
</dbReference>
<protein>
    <submittedName>
        <fullName evidence="4">Uncharacterized protein</fullName>
    </submittedName>
</protein>
<dbReference type="RefSeq" id="WP_381510377.1">
    <property type="nucleotide sequence ID" value="NZ_JBHUEL010000001.1"/>
</dbReference>
<name>A0ABW4M899_9SPHN</name>
<evidence type="ECO:0000256" key="3">
    <source>
        <dbReference type="ARBA" id="ARBA00023163"/>
    </source>
</evidence>
<dbReference type="Gene3D" id="1.20.120.530">
    <property type="entry name" value="GntR ligand-binding domain-like"/>
    <property type="match status" value="1"/>
</dbReference>
<proteinExistence type="predicted"/>
<gene>
    <name evidence="4" type="ORF">ACFSAG_00110</name>
</gene>
<evidence type="ECO:0000256" key="2">
    <source>
        <dbReference type="ARBA" id="ARBA00023125"/>
    </source>
</evidence>
<dbReference type="EMBL" id="JBHUEL010000001">
    <property type="protein sequence ID" value="MFD1765244.1"/>
    <property type="molecule type" value="Genomic_DNA"/>
</dbReference>
<dbReference type="Proteomes" id="UP001597215">
    <property type="component" value="Unassembled WGS sequence"/>
</dbReference>
<evidence type="ECO:0000256" key="1">
    <source>
        <dbReference type="ARBA" id="ARBA00023015"/>
    </source>
</evidence>
<keyword evidence="3" id="KW-0804">Transcription</keyword>